<evidence type="ECO:0000256" key="1">
    <source>
        <dbReference type="SAM" id="Phobius"/>
    </source>
</evidence>
<organism evidence="2">
    <name type="scientific">Fusobacterium hwasookii ChDC F174</name>
    <dbReference type="NCBI Taxonomy" id="1307442"/>
    <lineage>
        <taxon>Bacteria</taxon>
        <taxon>Fusobacteriati</taxon>
        <taxon>Fusobacteriota</taxon>
        <taxon>Fusobacteriia</taxon>
        <taxon>Fusobacteriales</taxon>
        <taxon>Fusobacteriaceae</taxon>
        <taxon>Fusobacterium</taxon>
    </lineage>
</organism>
<accession>A0A0S2ZKN9</accession>
<dbReference type="KEGG" id="fhw:RN87_02430"/>
<dbReference type="AlphaFoldDB" id="A0A0S2ZKN9"/>
<evidence type="ECO:0000313" key="3">
    <source>
        <dbReference type="Proteomes" id="UP000063275"/>
    </source>
</evidence>
<keyword evidence="1" id="KW-0812">Transmembrane</keyword>
<dbReference type="RefSeq" id="WP_029493081.1">
    <property type="nucleotide sequence ID" value="NZ_ATKF01000041.1"/>
</dbReference>
<name>A0A0S2ZKN9_9FUSO</name>
<proteinExistence type="predicted"/>
<keyword evidence="1" id="KW-1133">Transmembrane helix</keyword>
<dbReference type="Proteomes" id="UP000063275">
    <property type="component" value="Chromosome"/>
</dbReference>
<reference evidence="2 3" key="1">
    <citation type="submission" date="2015-11" db="EMBL/GenBank/DDBJ databases">
        <authorList>
            <person name="Zhang Y."/>
            <person name="Guo Z."/>
        </authorList>
    </citation>
    <scope>NUCLEOTIDE SEQUENCE [LARGE SCALE GENOMIC DNA]</scope>
    <source>
        <strain evidence="2 3">ChDC F174</strain>
    </source>
</reference>
<sequence length="185" mass="22202">MKKYCTMNKNKAFIFLQVIIISFLFISLTLFMQILLNSRFNLYKTDVKTQESFQDYDFLDEIIKQEFKNIEEKINNREIKDVTEYIALSENGEKLFLIDEYNKRISFGGYRLLEDEKGKNYYNHLKDKIKRMYKPKVNVHFVKNIKIADKDYSLFATVEYEIGSSREPDTLHNGILTRMWIKENV</sequence>
<dbReference type="OrthoDB" id="87666at2"/>
<dbReference type="EMBL" id="CP013331">
    <property type="protein sequence ID" value="ALQ39447.1"/>
    <property type="molecule type" value="Genomic_DNA"/>
</dbReference>
<keyword evidence="1" id="KW-0472">Membrane</keyword>
<evidence type="ECO:0000313" key="2">
    <source>
        <dbReference type="EMBL" id="ALQ39447.1"/>
    </source>
</evidence>
<gene>
    <name evidence="2" type="ORF">RN87_02430</name>
</gene>
<feature type="transmembrane region" description="Helical" evidence="1">
    <location>
        <begin position="12"/>
        <end position="36"/>
    </location>
</feature>
<protein>
    <submittedName>
        <fullName evidence="2">Uncharacterized protein</fullName>
    </submittedName>
</protein>